<proteinExistence type="inferred from homology"/>
<keyword evidence="4" id="KW-0347">Helicase</keyword>
<dbReference type="PANTHER" id="PTHR47835">
    <property type="entry name" value="HFM1, ATP DEPENDENT DNA HELICASE HOMOLOG"/>
    <property type="match status" value="1"/>
</dbReference>
<dbReference type="AlphaFoldDB" id="A0A813ZR15"/>
<comment type="catalytic activity">
    <reaction evidence="10">
        <text>ATP + H2O = ADP + phosphate + H(+)</text>
        <dbReference type="Rhea" id="RHEA:13065"/>
        <dbReference type="ChEBI" id="CHEBI:15377"/>
        <dbReference type="ChEBI" id="CHEBI:15378"/>
        <dbReference type="ChEBI" id="CHEBI:30616"/>
        <dbReference type="ChEBI" id="CHEBI:43474"/>
        <dbReference type="ChEBI" id="CHEBI:456216"/>
        <dbReference type="EC" id="5.6.2.4"/>
    </reaction>
</comment>
<evidence type="ECO:0000313" key="13">
    <source>
        <dbReference type="EMBL" id="CAF0903993.1"/>
    </source>
</evidence>
<dbReference type="GO" id="GO:0005524">
    <property type="term" value="F:ATP binding"/>
    <property type="evidence" value="ECO:0007669"/>
    <property type="project" value="UniProtKB-KW"/>
</dbReference>
<evidence type="ECO:0000259" key="11">
    <source>
        <dbReference type="PROSITE" id="PS51192"/>
    </source>
</evidence>
<dbReference type="SMART" id="SM00490">
    <property type="entry name" value="HELICc"/>
    <property type="match status" value="1"/>
</dbReference>
<evidence type="ECO:0000256" key="10">
    <source>
        <dbReference type="ARBA" id="ARBA00048988"/>
    </source>
</evidence>
<dbReference type="SUPFAM" id="SSF52540">
    <property type="entry name" value="P-loop containing nucleoside triphosphate hydrolases"/>
    <property type="match status" value="1"/>
</dbReference>
<evidence type="ECO:0000313" key="14">
    <source>
        <dbReference type="Proteomes" id="UP000663879"/>
    </source>
</evidence>
<dbReference type="SMART" id="SM00487">
    <property type="entry name" value="DEXDc"/>
    <property type="match status" value="1"/>
</dbReference>
<name>A0A813ZR15_9BILA</name>
<dbReference type="Gene3D" id="1.10.3380.10">
    <property type="entry name" value="Sec63 N-terminal domain-like domain"/>
    <property type="match status" value="1"/>
</dbReference>
<dbReference type="GO" id="GO:0043138">
    <property type="term" value="F:3'-5' DNA helicase activity"/>
    <property type="evidence" value="ECO:0007669"/>
    <property type="project" value="UniProtKB-EC"/>
</dbReference>
<accession>A0A813ZR15</accession>
<dbReference type="SUPFAM" id="SSF158702">
    <property type="entry name" value="Sec63 N-terminal domain-like"/>
    <property type="match status" value="1"/>
</dbReference>
<dbReference type="InterPro" id="IPR011545">
    <property type="entry name" value="DEAD/DEAH_box_helicase_dom"/>
</dbReference>
<dbReference type="Pfam" id="PF02889">
    <property type="entry name" value="Sec63"/>
    <property type="match status" value="1"/>
</dbReference>
<dbReference type="Pfam" id="PF23445">
    <property type="entry name" value="WHD_SNRNP200"/>
    <property type="match status" value="1"/>
</dbReference>
<dbReference type="GO" id="GO:0016787">
    <property type="term" value="F:hydrolase activity"/>
    <property type="evidence" value="ECO:0007669"/>
    <property type="project" value="UniProtKB-KW"/>
</dbReference>
<evidence type="ECO:0000256" key="7">
    <source>
        <dbReference type="ARBA" id="ARBA00023254"/>
    </source>
</evidence>
<dbReference type="GO" id="GO:0003676">
    <property type="term" value="F:nucleic acid binding"/>
    <property type="evidence" value="ECO:0007669"/>
    <property type="project" value="InterPro"/>
</dbReference>
<keyword evidence="2" id="KW-0547">Nucleotide-binding</keyword>
<dbReference type="InterPro" id="IPR036388">
    <property type="entry name" value="WH-like_DNA-bd_sf"/>
</dbReference>
<evidence type="ECO:0000256" key="9">
    <source>
        <dbReference type="ARBA" id="ARBA00034808"/>
    </source>
</evidence>
<dbReference type="EC" id="5.6.2.4" evidence="9"/>
<keyword evidence="5" id="KW-0067">ATP-binding</keyword>
<evidence type="ECO:0000256" key="3">
    <source>
        <dbReference type="ARBA" id="ARBA00022801"/>
    </source>
</evidence>
<dbReference type="Pfam" id="PF00270">
    <property type="entry name" value="DEAD"/>
    <property type="match status" value="1"/>
</dbReference>
<dbReference type="FunFam" id="1.10.10.10:FF:000012">
    <property type="entry name" value="U5 small nuclear ribonucleoprotein helicase"/>
    <property type="match status" value="1"/>
</dbReference>
<dbReference type="InterPro" id="IPR001650">
    <property type="entry name" value="Helicase_C-like"/>
</dbReference>
<evidence type="ECO:0000256" key="4">
    <source>
        <dbReference type="ARBA" id="ARBA00022806"/>
    </source>
</evidence>
<evidence type="ECO:0000256" key="1">
    <source>
        <dbReference type="ARBA" id="ARBA00010140"/>
    </source>
</evidence>
<evidence type="ECO:0000259" key="12">
    <source>
        <dbReference type="PROSITE" id="PS51194"/>
    </source>
</evidence>
<dbReference type="Gene3D" id="3.40.50.300">
    <property type="entry name" value="P-loop containing nucleotide triphosphate hydrolases"/>
    <property type="match status" value="2"/>
</dbReference>
<dbReference type="SMART" id="SM00973">
    <property type="entry name" value="Sec63"/>
    <property type="match status" value="1"/>
</dbReference>
<dbReference type="CDD" id="cd18795">
    <property type="entry name" value="SF2_C_Ski2"/>
    <property type="match status" value="1"/>
</dbReference>
<dbReference type="PROSITE" id="PS51192">
    <property type="entry name" value="HELICASE_ATP_BIND_1"/>
    <property type="match status" value="1"/>
</dbReference>
<dbReference type="Pfam" id="PF00271">
    <property type="entry name" value="Helicase_C"/>
    <property type="match status" value="1"/>
</dbReference>
<feature type="domain" description="Helicase ATP-binding" evidence="11">
    <location>
        <begin position="117"/>
        <end position="302"/>
    </location>
</feature>
<reference evidence="13" key="1">
    <citation type="submission" date="2021-02" db="EMBL/GenBank/DDBJ databases">
        <authorList>
            <person name="Nowell W R."/>
        </authorList>
    </citation>
    <scope>NUCLEOTIDE SEQUENCE</scope>
    <source>
        <strain evidence="13">Ploen Becks lab</strain>
    </source>
</reference>
<sequence>MSSPYFKETENFDDYFSDDYGDYLDSDDIFEPNNTELDTFNDYQSIQSLTLNKSPIRTSLNQQFSNFSNTLNQKHEFYPVNSNIDKPLIPVTELPQKYRNIFSNFPYFNYVQSTVFNDVFYTNNNMVISAPTSSGKTVILELAIIRLLISLNSLSSKSFKVIYMAPIKALCAEKYREWSFKFEQMHKIKVIELTGDTENKNDGSLLETANIICTTPEKWDLITRKSKNRLSIMNDIKLFLIDEIHVLGESSRGACIEAVLSRMKKLAYSNQNQNLRFMAISATIPNIEDFATWLSSDLNNKNPAIIYKLSETHRPVKLDKVVLGYYCSPKTTDFCFDLSLNYKLEAVIKQYSESKPTLIFCSTRKGTLQAAQTLAKTARYIRNIDHKNQLLENTKNLKDPKIRELIVNNGIGVHHAGMDSNDRHIIENLFLNSNLYVLFSTSTLAIGVNLPAHLVIIKSTKHYFSNKFVDYSTTQILQMIGRAGRPQFDKTATAVIMTKHTDKLNYETLIEGNQLIESQLHKSLIEHLNVEICLKTICNLNEAINWLKSTFLYTRLKKNPFYYGIDLNLKNKQEFIDDYLSKLCIQNLNDLMSVNLIEPCDFLNDPLAELKSTQNGNLMAKYCLLFETMKSLILNLSYLESNDAQQLSPNKTLYELIMLLSESKEFEDIKLRSNEKSILNALNNNGKIPKVNKIDQKIIRHVIDSKIKNPAMKICVLIQSQFGSIPINDFSLNQDIYRIFKVAQKISKCILEFLNFNPSFKIKQNYETFINSVVLHKCLTTRLWFDSPHIFRQFNRIGLSLSQSFVSNSITSFQRVLELEEFEIEKKLNKNSPFGRLVIETAKKLPVLKINFENLKLGQVLLKIVMDNFEVMSKCEQGGTLGLKSLICFIVGDQMNNLVCSNTFTLENLLKNNGIWSRKLLLNQNINGSCIYVSIVYLNFVGIDLHETFEVFESNDTTHKKEIPKKKKEIQLKINTIKPKNSLRQIKISEKQDDVTSISELKRNISDSDDEDQINVPKINQDKNKIETIESSRVFKFKLKKDKENIPISSILKSTENDSKSHSNSILKGIYQFN</sequence>
<comment type="catalytic activity">
    <reaction evidence="8">
        <text>Couples ATP hydrolysis with the unwinding of duplex DNA by translocating in the 3'-5' direction.</text>
        <dbReference type="EC" id="5.6.2.4"/>
    </reaction>
</comment>
<evidence type="ECO:0000256" key="2">
    <source>
        <dbReference type="ARBA" id="ARBA00022741"/>
    </source>
</evidence>
<comment type="caution">
    <text evidence="13">The sequence shown here is derived from an EMBL/GenBank/DDBJ whole genome shotgun (WGS) entry which is preliminary data.</text>
</comment>
<feature type="domain" description="Helicase C-terminal" evidence="12">
    <location>
        <begin position="343"/>
        <end position="532"/>
    </location>
</feature>
<dbReference type="InterPro" id="IPR057842">
    <property type="entry name" value="WH_MER3"/>
</dbReference>
<dbReference type="Proteomes" id="UP000663879">
    <property type="component" value="Unassembled WGS sequence"/>
</dbReference>
<dbReference type="OrthoDB" id="5575at2759"/>
<gene>
    <name evidence="13" type="ORF">OXX778_LOCUS11548</name>
</gene>
<dbReference type="Gene3D" id="1.10.10.10">
    <property type="entry name" value="Winged helix-like DNA-binding domain superfamily/Winged helix DNA-binding domain"/>
    <property type="match status" value="1"/>
</dbReference>
<keyword evidence="7" id="KW-0469">Meiosis</keyword>
<dbReference type="GO" id="GO:0007131">
    <property type="term" value="P:reciprocal meiotic recombination"/>
    <property type="evidence" value="ECO:0007669"/>
    <property type="project" value="UniProtKB-ARBA"/>
</dbReference>
<dbReference type="InterPro" id="IPR027417">
    <property type="entry name" value="P-loop_NTPase"/>
</dbReference>
<dbReference type="InterPro" id="IPR004179">
    <property type="entry name" value="Sec63-dom"/>
</dbReference>
<dbReference type="FunFam" id="3.40.50.300:FF:001076">
    <property type="entry name" value="ATP-dependent DNA helicase MER3"/>
    <property type="match status" value="1"/>
</dbReference>
<organism evidence="13 14">
    <name type="scientific">Brachionus calyciflorus</name>
    <dbReference type="NCBI Taxonomy" id="104777"/>
    <lineage>
        <taxon>Eukaryota</taxon>
        <taxon>Metazoa</taxon>
        <taxon>Spiralia</taxon>
        <taxon>Gnathifera</taxon>
        <taxon>Rotifera</taxon>
        <taxon>Eurotatoria</taxon>
        <taxon>Monogononta</taxon>
        <taxon>Pseudotrocha</taxon>
        <taxon>Ploima</taxon>
        <taxon>Brachionidae</taxon>
        <taxon>Brachionus</taxon>
    </lineage>
</organism>
<dbReference type="PROSITE" id="PS51194">
    <property type="entry name" value="HELICASE_CTER"/>
    <property type="match status" value="1"/>
</dbReference>
<dbReference type="PANTHER" id="PTHR47835:SF3">
    <property type="entry name" value="HELICASE FOR MEIOSIS 1"/>
    <property type="match status" value="1"/>
</dbReference>
<dbReference type="InterPro" id="IPR052247">
    <property type="entry name" value="Meiotic_Crossover_Helicase"/>
</dbReference>
<dbReference type="InterPro" id="IPR014001">
    <property type="entry name" value="Helicase_ATP-bd"/>
</dbReference>
<evidence type="ECO:0000256" key="6">
    <source>
        <dbReference type="ARBA" id="ARBA00023235"/>
    </source>
</evidence>
<protein>
    <recommendedName>
        <fullName evidence="9">DNA 3'-5' helicase</fullName>
        <ecNumber evidence="9">5.6.2.4</ecNumber>
    </recommendedName>
</protein>
<keyword evidence="6" id="KW-0413">Isomerase</keyword>
<evidence type="ECO:0000256" key="8">
    <source>
        <dbReference type="ARBA" id="ARBA00034617"/>
    </source>
</evidence>
<keyword evidence="14" id="KW-1185">Reference proteome</keyword>
<evidence type="ECO:0000256" key="5">
    <source>
        <dbReference type="ARBA" id="ARBA00022840"/>
    </source>
</evidence>
<dbReference type="EMBL" id="CAJNOC010001967">
    <property type="protein sequence ID" value="CAF0903993.1"/>
    <property type="molecule type" value="Genomic_DNA"/>
</dbReference>
<comment type="similarity">
    <text evidence="1">Belongs to the helicase family. SKI2 subfamily.</text>
</comment>
<keyword evidence="3" id="KW-0378">Hydrolase</keyword>